<keyword evidence="3" id="KW-0507">mRNA processing</keyword>
<evidence type="ECO:0000313" key="13">
    <source>
        <dbReference type="Proteomes" id="UP000818624"/>
    </source>
</evidence>
<dbReference type="CDD" id="cd16292">
    <property type="entry name" value="CPSF3-like_MBL-fold"/>
    <property type="match status" value="1"/>
</dbReference>
<evidence type="ECO:0000256" key="3">
    <source>
        <dbReference type="ARBA" id="ARBA00022664"/>
    </source>
</evidence>
<evidence type="ECO:0000256" key="7">
    <source>
        <dbReference type="ARBA" id="ARBA00023242"/>
    </source>
</evidence>
<feature type="domain" description="Beta-Casp" evidence="10">
    <location>
        <begin position="254"/>
        <end position="376"/>
    </location>
</feature>
<keyword evidence="13" id="KW-1185">Reference proteome</keyword>
<evidence type="ECO:0000313" key="12">
    <source>
        <dbReference type="EMBL" id="WFD47551.1"/>
    </source>
</evidence>
<dbReference type="PANTHER" id="PTHR11203">
    <property type="entry name" value="CLEAVAGE AND POLYADENYLATION SPECIFICITY FACTOR FAMILY MEMBER"/>
    <property type="match status" value="1"/>
</dbReference>
<evidence type="ECO:0000259" key="10">
    <source>
        <dbReference type="SMART" id="SM01027"/>
    </source>
</evidence>
<keyword evidence="5" id="KW-0255">Endonuclease</keyword>
<dbReference type="Proteomes" id="UP000818624">
    <property type="component" value="Chromosome 2"/>
</dbReference>
<keyword evidence="6" id="KW-0378">Hydrolase</keyword>
<evidence type="ECO:0000256" key="8">
    <source>
        <dbReference type="SAM" id="MobiDB-lite"/>
    </source>
</evidence>
<evidence type="ECO:0000259" key="11">
    <source>
        <dbReference type="SMART" id="SM01098"/>
    </source>
</evidence>
<feature type="domain" description="Metallo-beta-lactamase" evidence="9">
    <location>
        <begin position="28"/>
        <end position="238"/>
    </location>
</feature>
<keyword evidence="4" id="KW-0540">Nuclease</keyword>
<evidence type="ECO:0000256" key="1">
    <source>
        <dbReference type="ARBA" id="ARBA00004123"/>
    </source>
</evidence>
<dbReference type="SUPFAM" id="SSF56281">
    <property type="entry name" value="Metallo-hydrolase/oxidoreductase"/>
    <property type="match status" value="1"/>
</dbReference>
<sequence>MAGQGSSTAAMEEDKLRIEMLGAGQEVGRSCCFISFKGFNIVCDAGVHPAYTGLSALPFLDQVDWSTVDALLITHFHLDHAAALTYIMEKTNFRDGKGKVYMTHPTKAIYRFLMSDFVRISNAGSDRMLFDESEMLASWRQIEAVDYHQEVVVSGGLRFTPYHAGHVLGACMFLIDIAGLRVLYTGDYSREEDRHLVQAEVPPVRPDVLICESTYGTQSLEPRLEKEMRFTALIHSIIKRGGRVLLPVFVLGRAQELLLLLDEYWSAHPELHTVPIYYASSLARKCMSIYQTYIHTMNQHIRTRFNRRDNPFVFKHVSNLRSLDKFEDKGPCVMMASPGFMQSGISRELLERWAPDKRNGVIVSGYSVEGTMARDILSDPDEIVAMNGQRIPRRLSVDYISFSAHVDYTQNSHFIDEVRAKHVVLVHGELKNMSGLRAALQSRYNGRAEEVLLYMPRNCDPLFIPFRPDRTAKVIGALAEKPATEGKAINGLLVAKDFSYTVLAPEDLAEFTGLGTSVIVQRQRVALNVGWEVVRWHLEGMYGTVQEGVDVQGVKTLRVMNVVDIKQPRTHELVLEWVSSVSNDMVADSAVALLLGIDSCPATVKMTMHDHACAHAAPKPDEKREQHFTFVESLSALLEAHFGQVEMIEVGGMVDAESEARPLLSGAPANTDAGEHASSAPPAAGEQHTPDAPADASADAPTNAPNEAPPAGDARTTEGEAEPASPPHSPAPAVSPLEALCSRIYGPLRAAMKVELDGEPVVIELEHLVRVWTHPVGLLSCGRTAAPRRAACVDDAHHEPVAL</sequence>
<dbReference type="SMART" id="SM01027">
    <property type="entry name" value="Beta-Casp"/>
    <property type="match status" value="1"/>
</dbReference>
<feature type="region of interest" description="Disordered" evidence="8">
    <location>
        <begin position="664"/>
        <end position="734"/>
    </location>
</feature>
<gene>
    <name evidence="12" type="primary">YSH1</name>
    <name evidence="12" type="ORF">GLX27_002203</name>
</gene>
<evidence type="ECO:0000256" key="2">
    <source>
        <dbReference type="ARBA" id="ARBA00010624"/>
    </source>
</evidence>
<dbReference type="Gene3D" id="3.60.15.10">
    <property type="entry name" value="Ribonuclease Z/Hydroxyacylglutathione hydrolase-like"/>
    <property type="match status" value="1"/>
</dbReference>
<dbReference type="Pfam" id="PF11718">
    <property type="entry name" value="CPSF73-100_C"/>
    <property type="match status" value="1"/>
</dbReference>
<evidence type="ECO:0000256" key="5">
    <source>
        <dbReference type="ARBA" id="ARBA00022759"/>
    </source>
</evidence>
<comment type="subcellular location">
    <subcellularLocation>
        <location evidence="1">Nucleus</location>
    </subcellularLocation>
</comment>
<dbReference type="PANTHER" id="PTHR11203:SF11">
    <property type="entry name" value="CLEAVAGE AND POLYADENYLATION SPECIFICITY FACTOR SUBUNIT 3"/>
    <property type="match status" value="1"/>
</dbReference>
<dbReference type="InterPro" id="IPR036866">
    <property type="entry name" value="RibonucZ/Hydroxyglut_hydro"/>
</dbReference>
<name>A0ABY8EPQ3_MALFU</name>
<evidence type="ECO:0000259" key="9">
    <source>
        <dbReference type="SMART" id="SM00849"/>
    </source>
</evidence>
<evidence type="ECO:0000256" key="6">
    <source>
        <dbReference type="ARBA" id="ARBA00022801"/>
    </source>
</evidence>
<reference evidence="12 13" key="1">
    <citation type="journal article" date="2020" name="Elife">
        <title>Loss of centromere function drives karyotype evolution in closely related Malassezia species.</title>
        <authorList>
            <person name="Sankaranarayanan S.R."/>
            <person name="Ianiri G."/>
            <person name="Coelho M.A."/>
            <person name="Reza M.H."/>
            <person name="Thimmappa B.C."/>
            <person name="Ganguly P."/>
            <person name="Vadnala R.N."/>
            <person name="Sun S."/>
            <person name="Siddharthan R."/>
            <person name="Tellgren-Roth C."/>
            <person name="Dawson T.L."/>
            <person name="Heitman J."/>
            <person name="Sanyal K."/>
        </authorList>
    </citation>
    <scope>NUCLEOTIDE SEQUENCE [LARGE SCALE GENOMIC DNA]</scope>
    <source>
        <strain evidence="12">CBS14141</strain>
    </source>
</reference>
<dbReference type="SMART" id="SM00849">
    <property type="entry name" value="Lactamase_B"/>
    <property type="match status" value="1"/>
</dbReference>
<dbReference type="Pfam" id="PF16661">
    <property type="entry name" value="Lactamase_B_6"/>
    <property type="match status" value="1"/>
</dbReference>
<dbReference type="EMBL" id="CP046235">
    <property type="protein sequence ID" value="WFD47551.1"/>
    <property type="molecule type" value="Genomic_DNA"/>
</dbReference>
<dbReference type="Pfam" id="PF07521">
    <property type="entry name" value="RMMBL"/>
    <property type="match status" value="1"/>
</dbReference>
<organism evidence="12 13">
    <name type="scientific">Malassezia furfur</name>
    <name type="common">Pityriasis versicolor infection agent</name>
    <name type="synonym">Pityrosporum furfur</name>
    <dbReference type="NCBI Taxonomy" id="55194"/>
    <lineage>
        <taxon>Eukaryota</taxon>
        <taxon>Fungi</taxon>
        <taxon>Dikarya</taxon>
        <taxon>Basidiomycota</taxon>
        <taxon>Ustilaginomycotina</taxon>
        <taxon>Malasseziomycetes</taxon>
        <taxon>Malasseziales</taxon>
        <taxon>Malasseziaceae</taxon>
        <taxon>Malassezia</taxon>
    </lineage>
</organism>
<feature type="compositionally biased region" description="Low complexity" evidence="8">
    <location>
        <begin position="690"/>
        <end position="711"/>
    </location>
</feature>
<dbReference type="InterPro" id="IPR022712">
    <property type="entry name" value="Beta_Casp"/>
</dbReference>
<dbReference type="SMART" id="SM01098">
    <property type="entry name" value="CPSF73-100_C"/>
    <property type="match status" value="1"/>
</dbReference>
<dbReference type="Gene3D" id="3.40.50.10890">
    <property type="match status" value="1"/>
</dbReference>
<evidence type="ECO:0000256" key="4">
    <source>
        <dbReference type="ARBA" id="ARBA00022722"/>
    </source>
</evidence>
<dbReference type="InterPro" id="IPR021718">
    <property type="entry name" value="CPSF73-100_C"/>
</dbReference>
<feature type="domain" description="Pre-mRNA 3'-end-processing endonuclease polyadenylation factor C-term" evidence="11">
    <location>
        <begin position="485"/>
        <end position="751"/>
    </location>
</feature>
<dbReference type="InterPro" id="IPR011108">
    <property type="entry name" value="RMMBL"/>
</dbReference>
<dbReference type="Pfam" id="PF10996">
    <property type="entry name" value="Beta-Casp"/>
    <property type="match status" value="1"/>
</dbReference>
<protein>
    <submittedName>
        <fullName evidence="12">Endoribonuclease ysh1</fullName>
    </submittedName>
</protein>
<proteinExistence type="inferred from homology"/>
<accession>A0ABY8EPQ3</accession>
<dbReference type="InterPro" id="IPR050698">
    <property type="entry name" value="MBL"/>
</dbReference>
<dbReference type="InterPro" id="IPR001279">
    <property type="entry name" value="Metallo-B-lactamas"/>
</dbReference>
<keyword evidence="7" id="KW-0539">Nucleus</keyword>
<comment type="similarity">
    <text evidence="2">Belongs to the metallo-beta-lactamase superfamily. RNA-metabolizing metallo-beta-lactamase-like family. CPSF2/YSH1 subfamily.</text>
</comment>